<protein>
    <submittedName>
        <fullName evidence="2">Rna-directed dna polymerase from mobile element jockey-like</fullName>
    </submittedName>
</protein>
<reference evidence="2" key="1">
    <citation type="submission" date="2019-10" db="EMBL/GenBank/DDBJ databases">
        <authorList>
            <person name="Soares A.E.R."/>
            <person name="Aleixo A."/>
            <person name="Schneider P."/>
            <person name="Miyaki C.Y."/>
            <person name="Schneider M.P."/>
            <person name="Mello C."/>
            <person name="Vasconcelos A.T.R."/>
        </authorList>
    </citation>
    <scope>NUCLEOTIDE SEQUENCE</scope>
    <source>
        <tissue evidence="2">Muscle</tissue>
    </source>
</reference>
<evidence type="ECO:0000313" key="2">
    <source>
        <dbReference type="EMBL" id="KAJ7426120.1"/>
    </source>
</evidence>
<organism evidence="2 3">
    <name type="scientific">Willisornis vidua</name>
    <name type="common">Xingu scale-backed antbird</name>
    <dbReference type="NCBI Taxonomy" id="1566151"/>
    <lineage>
        <taxon>Eukaryota</taxon>
        <taxon>Metazoa</taxon>
        <taxon>Chordata</taxon>
        <taxon>Craniata</taxon>
        <taxon>Vertebrata</taxon>
        <taxon>Euteleostomi</taxon>
        <taxon>Archelosauria</taxon>
        <taxon>Archosauria</taxon>
        <taxon>Dinosauria</taxon>
        <taxon>Saurischia</taxon>
        <taxon>Theropoda</taxon>
        <taxon>Coelurosauria</taxon>
        <taxon>Aves</taxon>
        <taxon>Neognathae</taxon>
        <taxon>Neoaves</taxon>
        <taxon>Telluraves</taxon>
        <taxon>Australaves</taxon>
        <taxon>Passeriformes</taxon>
        <taxon>Thamnophilidae</taxon>
        <taxon>Willisornis</taxon>
    </lineage>
</organism>
<dbReference type="PANTHER" id="PTHR33332">
    <property type="entry name" value="REVERSE TRANSCRIPTASE DOMAIN-CONTAINING PROTEIN"/>
    <property type="match status" value="1"/>
</dbReference>
<keyword evidence="3" id="KW-1185">Reference proteome</keyword>
<evidence type="ECO:0000256" key="1">
    <source>
        <dbReference type="SAM" id="MobiDB-lite"/>
    </source>
</evidence>
<comment type="caution">
    <text evidence="2">The sequence shown here is derived from an EMBL/GenBank/DDBJ whole genome shotgun (WGS) entry which is preliminary data.</text>
</comment>
<dbReference type="EMBL" id="WHWB01032315">
    <property type="protein sequence ID" value="KAJ7426120.1"/>
    <property type="molecule type" value="Genomic_DNA"/>
</dbReference>
<sequence>MVAERKDKKCSEEGVCGCLACSPIQMNNNSIFWQETPAGSIGWEDIQRDLDKPEKWANGNVMRFNKDKCKLLYLGQSNPRYQYRLGEEQVKSSPSGRHSEMLMDERLNMSQQSAFAAQKANCVLGCIKSSMASSSREVILPICFHETPPGVWHPALGSLAQTGHGPVGVSPESYQVDQRDGEPLL</sequence>
<evidence type="ECO:0000313" key="3">
    <source>
        <dbReference type="Proteomes" id="UP001145742"/>
    </source>
</evidence>
<name>A0ABQ9DUY0_9PASS</name>
<gene>
    <name evidence="2" type="ORF">WISP_18860</name>
</gene>
<proteinExistence type="predicted"/>
<dbReference type="Proteomes" id="UP001145742">
    <property type="component" value="Unassembled WGS sequence"/>
</dbReference>
<accession>A0ABQ9DUY0</accession>
<feature type="region of interest" description="Disordered" evidence="1">
    <location>
        <begin position="162"/>
        <end position="185"/>
    </location>
</feature>